<organism evidence="2 3">
    <name type="scientific">Opisthorchis viverrini</name>
    <name type="common">Southeast Asian liver fluke</name>
    <dbReference type="NCBI Taxonomy" id="6198"/>
    <lineage>
        <taxon>Eukaryota</taxon>
        <taxon>Metazoa</taxon>
        <taxon>Spiralia</taxon>
        <taxon>Lophotrochozoa</taxon>
        <taxon>Platyhelminthes</taxon>
        <taxon>Trematoda</taxon>
        <taxon>Digenea</taxon>
        <taxon>Opisthorchiida</taxon>
        <taxon>Opisthorchiata</taxon>
        <taxon>Opisthorchiidae</taxon>
        <taxon>Opisthorchis</taxon>
    </lineage>
</organism>
<dbReference type="GeneID" id="20317422"/>
<dbReference type="EMBL" id="KL596663">
    <property type="protein sequence ID" value="KER30284.1"/>
    <property type="molecule type" value="Genomic_DNA"/>
</dbReference>
<sequence length="74" mass="8767">MNMEQILKNISEVQVPIFMFRWLQPRTLSLPSCRTNVSRHESWETARLQEPKQGKSRDRGRFRTTDLPVRTLAP</sequence>
<feature type="region of interest" description="Disordered" evidence="1">
    <location>
        <begin position="40"/>
        <end position="74"/>
    </location>
</feature>
<gene>
    <name evidence="2" type="ORF">T265_03235</name>
</gene>
<keyword evidence="3" id="KW-1185">Reference proteome</keyword>
<dbReference type="AlphaFoldDB" id="A0A075AHQ3"/>
<name>A0A075AHQ3_OPIVI</name>
<protein>
    <submittedName>
        <fullName evidence="2">Uncharacterized protein</fullName>
    </submittedName>
</protein>
<feature type="compositionally biased region" description="Basic and acidic residues" evidence="1">
    <location>
        <begin position="40"/>
        <end position="64"/>
    </location>
</feature>
<dbReference type="CTD" id="20317422"/>
<dbReference type="RefSeq" id="XP_009165932.1">
    <property type="nucleotide sequence ID" value="XM_009167668.1"/>
</dbReference>
<evidence type="ECO:0000313" key="2">
    <source>
        <dbReference type="EMBL" id="KER30284.1"/>
    </source>
</evidence>
<dbReference type="Proteomes" id="UP000054324">
    <property type="component" value="Unassembled WGS sequence"/>
</dbReference>
<proteinExistence type="predicted"/>
<dbReference type="KEGG" id="ovi:T265_03235"/>
<evidence type="ECO:0000256" key="1">
    <source>
        <dbReference type="SAM" id="MobiDB-lite"/>
    </source>
</evidence>
<accession>A0A075AHQ3</accession>
<evidence type="ECO:0000313" key="3">
    <source>
        <dbReference type="Proteomes" id="UP000054324"/>
    </source>
</evidence>
<reference evidence="2 3" key="1">
    <citation type="submission" date="2013-11" db="EMBL/GenBank/DDBJ databases">
        <title>Opisthorchis viverrini - life in the bile duct.</title>
        <authorList>
            <person name="Young N.D."/>
            <person name="Nagarajan N."/>
            <person name="Lin S.J."/>
            <person name="Korhonen P.K."/>
            <person name="Jex A.R."/>
            <person name="Hall R.S."/>
            <person name="Safavi-Hemami H."/>
            <person name="Kaewkong W."/>
            <person name="Bertrand D."/>
            <person name="Gao S."/>
            <person name="Seet Q."/>
            <person name="Wongkham S."/>
            <person name="Teh B.T."/>
            <person name="Wongkham C."/>
            <person name="Intapan P.M."/>
            <person name="Maleewong W."/>
            <person name="Yang X."/>
            <person name="Hu M."/>
            <person name="Wang Z."/>
            <person name="Hofmann A."/>
            <person name="Sternberg P.W."/>
            <person name="Tan P."/>
            <person name="Wang J."/>
            <person name="Gasser R.B."/>
        </authorList>
    </citation>
    <scope>NUCLEOTIDE SEQUENCE [LARGE SCALE GENOMIC DNA]</scope>
</reference>